<dbReference type="OrthoDB" id="8136at2157"/>
<evidence type="ECO:0000313" key="3">
    <source>
        <dbReference type="Proteomes" id="UP000014065"/>
    </source>
</evidence>
<dbReference type="RefSeq" id="WP_048096918.1">
    <property type="nucleotide sequence ID" value="NZ_AHJG01000009.1"/>
</dbReference>
<gene>
    <name evidence="2" type="ORF">BG20_I0983</name>
</gene>
<proteinExistence type="predicted"/>
<feature type="domain" description="Transcription regulator AsnC/Lrp ligand binding" evidence="1">
    <location>
        <begin position="20"/>
        <end position="81"/>
    </location>
</feature>
<dbReference type="PATRIC" id="fig|859192.6.peg.32"/>
<evidence type="ECO:0000259" key="1">
    <source>
        <dbReference type="Pfam" id="PF01037"/>
    </source>
</evidence>
<keyword evidence="3" id="KW-1185">Reference proteome</keyword>
<organism evidence="2 3">
    <name type="scientific">Candidatus Nitrosarchaeum limnium BG20</name>
    <dbReference type="NCBI Taxonomy" id="859192"/>
    <lineage>
        <taxon>Archaea</taxon>
        <taxon>Nitrososphaerota</taxon>
        <taxon>Nitrososphaeria</taxon>
        <taxon>Nitrosopumilales</taxon>
        <taxon>Nitrosopumilaceae</taxon>
        <taxon>Nitrosarchaeum</taxon>
    </lineage>
</organism>
<dbReference type="InterPro" id="IPR019887">
    <property type="entry name" value="Tscrpt_reg_AsnC/Lrp_C"/>
</dbReference>
<dbReference type="InterPro" id="IPR011008">
    <property type="entry name" value="Dimeric_a/b-barrel"/>
</dbReference>
<name>S2EBW4_9ARCH</name>
<dbReference type="Pfam" id="PF01037">
    <property type="entry name" value="AsnC_trans_reg"/>
    <property type="match status" value="1"/>
</dbReference>
<reference evidence="2 3" key="1">
    <citation type="journal article" date="2012" name="J. Bacteriol.">
        <title>Genome Sequence of "Candidatus Nitrosoarchaeum limnia" BG20, a Low-Salinity Ammonia-Oxidizing Archaeon from the San Francisco Bay Estuary.</title>
        <authorList>
            <person name="Mosier A.C."/>
            <person name="Allen E.E."/>
            <person name="Kim M."/>
            <person name="Ferriera S."/>
            <person name="Francis C.A."/>
        </authorList>
    </citation>
    <scope>NUCLEOTIDE SEQUENCE [LARGE SCALE GENOMIC DNA]</scope>
    <source>
        <strain evidence="2 3">BG20</strain>
    </source>
</reference>
<dbReference type="EMBL" id="AHJG01000009">
    <property type="protein sequence ID" value="EPA06821.1"/>
    <property type="molecule type" value="Genomic_DNA"/>
</dbReference>
<protein>
    <submittedName>
        <fullName evidence="2">Transcriptional regulator, AsnC family</fullName>
    </submittedName>
</protein>
<sequence>MPTAYVLLNSDLGSDESIIADIKRILANEEMSYEVQGVYGVYDIVLKLSSNDAEKLRSIITNKIRKIGKIQSTLTMMVIEEQENL</sequence>
<dbReference type="Proteomes" id="UP000014065">
    <property type="component" value="Unassembled WGS sequence"/>
</dbReference>
<evidence type="ECO:0000313" key="2">
    <source>
        <dbReference type="EMBL" id="EPA06821.1"/>
    </source>
</evidence>
<dbReference type="SUPFAM" id="SSF54909">
    <property type="entry name" value="Dimeric alpha+beta barrel"/>
    <property type="match status" value="1"/>
</dbReference>
<dbReference type="Gene3D" id="3.30.70.920">
    <property type="match status" value="1"/>
</dbReference>
<accession>S2EBW4</accession>
<comment type="caution">
    <text evidence="2">The sequence shown here is derived from an EMBL/GenBank/DDBJ whole genome shotgun (WGS) entry which is preliminary data.</text>
</comment>
<dbReference type="AlphaFoldDB" id="S2EBW4"/>